<reference evidence="4 5" key="1">
    <citation type="submission" date="2024-06" db="EMBL/GenBank/DDBJ databases">
        <title>A chromosome level genome sequence of Diviner's sage (Salvia divinorum).</title>
        <authorList>
            <person name="Ford S.A."/>
            <person name="Ro D.-K."/>
            <person name="Ness R.W."/>
            <person name="Phillips M.A."/>
        </authorList>
    </citation>
    <scope>NUCLEOTIDE SEQUENCE [LARGE SCALE GENOMIC DNA]</scope>
    <source>
        <strain evidence="4">SAF-2024a</strain>
        <tissue evidence="4">Leaf</tissue>
    </source>
</reference>
<dbReference type="InterPro" id="IPR003034">
    <property type="entry name" value="SAP_dom"/>
</dbReference>
<evidence type="ECO:0000313" key="4">
    <source>
        <dbReference type="EMBL" id="KAL1569423.1"/>
    </source>
</evidence>
<name>A0ABD1IPA7_SALDI</name>
<feature type="compositionally biased region" description="Basic and acidic residues" evidence="1">
    <location>
        <begin position="283"/>
        <end position="293"/>
    </location>
</feature>
<feature type="compositionally biased region" description="Polar residues" evidence="1">
    <location>
        <begin position="346"/>
        <end position="355"/>
    </location>
</feature>
<dbReference type="PANTHER" id="PTHR35323:SF2">
    <property type="entry name" value="SAP DOMAIN-CONTAINING PROTEIN"/>
    <property type="match status" value="1"/>
</dbReference>
<feature type="compositionally biased region" description="Basic and acidic residues" evidence="1">
    <location>
        <begin position="318"/>
        <end position="338"/>
    </location>
</feature>
<feature type="domain" description="DUF7699" evidence="3">
    <location>
        <begin position="189"/>
        <end position="272"/>
    </location>
</feature>
<dbReference type="Pfam" id="PF24766">
    <property type="entry name" value="DUF7699"/>
    <property type="match status" value="1"/>
</dbReference>
<feature type="compositionally biased region" description="Basic and acidic residues" evidence="1">
    <location>
        <begin position="1"/>
        <end position="11"/>
    </location>
</feature>
<dbReference type="InterPro" id="IPR036361">
    <property type="entry name" value="SAP_dom_sf"/>
</dbReference>
<feature type="compositionally biased region" description="Low complexity" evidence="1">
    <location>
        <begin position="12"/>
        <end position="26"/>
    </location>
</feature>
<gene>
    <name evidence="4" type="ORF">AAHA92_00905</name>
</gene>
<dbReference type="EMBL" id="JBEAFC010000001">
    <property type="protein sequence ID" value="KAL1569423.1"/>
    <property type="molecule type" value="Genomic_DNA"/>
</dbReference>
<feature type="domain" description="SAP" evidence="2">
    <location>
        <begin position="94"/>
        <end position="128"/>
    </location>
</feature>
<feature type="region of interest" description="Disordered" evidence="1">
    <location>
        <begin position="1"/>
        <end position="30"/>
    </location>
</feature>
<dbReference type="Proteomes" id="UP001567538">
    <property type="component" value="Unassembled WGS sequence"/>
</dbReference>
<feature type="region of interest" description="Disordered" evidence="1">
    <location>
        <begin position="283"/>
        <end position="380"/>
    </location>
</feature>
<organism evidence="4 5">
    <name type="scientific">Salvia divinorum</name>
    <name type="common">Maria pastora</name>
    <name type="synonym">Diviner's sage</name>
    <dbReference type="NCBI Taxonomy" id="28513"/>
    <lineage>
        <taxon>Eukaryota</taxon>
        <taxon>Viridiplantae</taxon>
        <taxon>Streptophyta</taxon>
        <taxon>Embryophyta</taxon>
        <taxon>Tracheophyta</taxon>
        <taxon>Spermatophyta</taxon>
        <taxon>Magnoliopsida</taxon>
        <taxon>eudicotyledons</taxon>
        <taxon>Gunneridae</taxon>
        <taxon>Pentapetalae</taxon>
        <taxon>asterids</taxon>
        <taxon>lamiids</taxon>
        <taxon>Lamiales</taxon>
        <taxon>Lamiaceae</taxon>
        <taxon>Nepetoideae</taxon>
        <taxon>Mentheae</taxon>
        <taxon>Salviinae</taxon>
        <taxon>Salvia</taxon>
        <taxon>Salvia subgen. Calosphace</taxon>
    </lineage>
</organism>
<accession>A0ABD1IPA7</accession>
<evidence type="ECO:0000259" key="3">
    <source>
        <dbReference type="Pfam" id="PF24766"/>
    </source>
</evidence>
<evidence type="ECO:0000313" key="5">
    <source>
        <dbReference type="Proteomes" id="UP001567538"/>
    </source>
</evidence>
<evidence type="ECO:0000259" key="2">
    <source>
        <dbReference type="Pfam" id="PF02037"/>
    </source>
</evidence>
<dbReference type="InterPro" id="IPR056116">
    <property type="entry name" value="DUF7699"/>
</dbReference>
<sequence>MAVEKSSRRIIIDISSSDESNSPPSESDFDAAEVISSSTSCDDDDDWRERNYSQDEDKDKLWGYADCDNDDVDKPNPEFMYNKVIHFIRGRSDMQELRLDECKAYLRRHNLRLSGNKEECIARIEEHWNSYILLGDLMTQILMILYFLPNCHNFYSISQQENKTKLKDGSGEVFYPRRSFIINCTGDVCQGDTVLFHQKVHRMSGERARNRSTGRRTVAGRVIKESYGATRQQHTFTVEVLWSRGDKKLDPLFPLLVKGRNLYQMKTFRQPWKNEKERVEVLSEKHRRGDAARAVRATRRNKAVMRKNESLASKGSSRTRETSHGKNSLNEHRDLVKSKERHHSARFSSKQNAGSRVSAPHRRHHCSPNHGRQSPSPYYYEQPAQTFFPTEPYNFYSDGCFSSITGFPYSWPLPY</sequence>
<dbReference type="AlphaFoldDB" id="A0ABD1IPA7"/>
<proteinExistence type="predicted"/>
<feature type="compositionally biased region" description="Basic residues" evidence="1">
    <location>
        <begin position="296"/>
        <end position="305"/>
    </location>
</feature>
<protein>
    <submittedName>
        <fullName evidence="4">Zinc finger CCCH domain-containing protein 62-like</fullName>
    </submittedName>
</protein>
<comment type="caution">
    <text evidence="4">The sequence shown here is derived from an EMBL/GenBank/DDBJ whole genome shotgun (WGS) entry which is preliminary data.</text>
</comment>
<evidence type="ECO:0000256" key="1">
    <source>
        <dbReference type="SAM" id="MobiDB-lite"/>
    </source>
</evidence>
<dbReference type="SUPFAM" id="SSF68906">
    <property type="entry name" value="SAP domain"/>
    <property type="match status" value="1"/>
</dbReference>
<dbReference type="PANTHER" id="PTHR35323">
    <property type="entry name" value="SAP DOMAIN-CONTAINING PROTEIN"/>
    <property type="match status" value="1"/>
</dbReference>
<keyword evidence="5" id="KW-1185">Reference proteome</keyword>
<dbReference type="Pfam" id="PF02037">
    <property type="entry name" value="SAP"/>
    <property type="match status" value="1"/>
</dbReference>